<proteinExistence type="predicted"/>
<organism evidence="2 3">
    <name type="scientific">Marmota monax</name>
    <name type="common">Woodchuck</name>
    <dbReference type="NCBI Taxonomy" id="9995"/>
    <lineage>
        <taxon>Eukaryota</taxon>
        <taxon>Metazoa</taxon>
        <taxon>Chordata</taxon>
        <taxon>Craniata</taxon>
        <taxon>Vertebrata</taxon>
        <taxon>Euteleostomi</taxon>
        <taxon>Mammalia</taxon>
        <taxon>Eutheria</taxon>
        <taxon>Euarchontoglires</taxon>
        <taxon>Glires</taxon>
        <taxon>Rodentia</taxon>
        <taxon>Sciuromorpha</taxon>
        <taxon>Sciuridae</taxon>
        <taxon>Xerinae</taxon>
        <taxon>Marmotini</taxon>
        <taxon>Marmota</taxon>
    </lineage>
</organism>
<gene>
    <name evidence="2" type="ORF">MONAX_5E036950</name>
</gene>
<feature type="transmembrane region" description="Helical" evidence="1">
    <location>
        <begin position="6"/>
        <end position="28"/>
    </location>
</feature>
<dbReference type="Proteomes" id="UP000335636">
    <property type="component" value="Unassembled WGS sequence"/>
</dbReference>
<evidence type="ECO:0000313" key="3">
    <source>
        <dbReference type="Proteomes" id="UP000335636"/>
    </source>
</evidence>
<evidence type="ECO:0000313" key="2">
    <source>
        <dbReference type="EMBL" id="VTJ68343.1"/>
    </source>
</evidence>
<reference evidence="2" key="1">
    <citation type="submission" date="2019-04" db="EMBL/GenBank/DDBJ databases">
        <authorList>
            <person name="Alioto T."/>
            <person name="Alioto T."/>
        </authorList>
    </citation>
    <scope>NUCLEOTIDE SEQUENCE [LARGE SCALE GENOMIC DNA]</scope>
</reference>
<accession>A0A5E4BF90</accession>
<sequence length="49" mass="5712">YLQYSRIFYIISILTILVTLTILLNSCLPEKENVTRNFDLKVSMLSFIA</sequence>
<protein>
    <submittedName>
        <fullName evidence="2">Uncharacterized protein</fullName>
    </submittedName>
</protein>
<feature type="non-terminal residue" evidence="2">
    <location>
        <position position="1"/>
    </location>
</feature>
<keyword evidence="1" id="KW-0472">Membrane</keyword>
<name>A0A5E4BF90_MARMO</name>
<dbReference type="EMBL" id="CABDUW010000426">
    <property type="protein sequence ID" value="VTJ68343.1"/>
    <property type="molecule type" value="Genomic_DNA"/>
</dbReference>
<keyword evidence="3" id="KW-1185">Reference proteome</keyword>
<dbReference type="AlphaFoldDB" id="A0A5E4BF90"/>
<evidence type="ECO:0000256" key="1">
    <source>
        <dbReference type="SAM" id="Phobius"/>
    </source>
</evidence>
<keyword evidence="1" id="KW-0812">Transmembrane</keyword>
<keyword evidence="1" id="KW-1133">Transmembrane helix</keyword>
<feature type="non-terminal residue" evidence="2">
    <location>
        <position position="49"/>
    </location>
</feature>
<comment type="caution">
    <text evidence="2">The sequence shown here is derived from an EMBL/GenBank/DDBJ whole genome shotgun (WGS) entry which is preliminary data.</text>
</comment>